<accession>A0A7V4TF11</accession>
<evidence type="ECO:0000313" key="2">
    <source>
        <dbReference type="EMBL" id="HGY38636.1"/>
    </source>
</evidence>
<reference evidence="2" key="1">
    <citation type="journal article" date="2020" name="mSystems">
        <title>Genome- and Community-Level Interaction Insights into Carbon Utilization and Element Cycling Functions of Hydrothermarchaeota in Hydrothermal Sediment.</title>
        <authorList>
            <person name="Zhou Z."/>
            <person name="Liu Y."/>
            <person name="Xu W."/>
            <person name="Pan J."/>
            <person name="Luo Z.H."/>
            <person name="Li M."/>
        </authorList>
    </citation>
    <scope>NUCLEOTIDE SEQUENCE [LARGE SCALE GENOMIC DNA]</scope>
    <source>
        <strain evidence="2">SpSt-82</strain>
    </source>
</reference>
<protein>
    <submittedName>
        <fullName evidence="2">NusG domain II-containing protein</fullName>
    </submittedName>
</protein>
<dbReference type="EMBL" id="DTIY01000017">
    <property type="protein sequence ID" value="HGY38636.1"/>
    <property type="molecule type" value="Genomic_DNA"/>
</dbReference>
<dbReference type="Gene3D" id="2.60.320.10">
    <property type="entry name" value="N-utilization substance G protein NusG, insert domain"/>
    <property type="match status" value="1"/>
</dbReference>
<name>A0A7V4TF11_9BACT</name>
<comment type="caution">
    <text evidence="2">The sequence shown here is derived from an EMBL/GenBank/DDBJ whole genome shotgun (WGS) entry which is preliminary data.</text>
</comment>
<dbReference type="InterPro" id="IPR038690">
    <property type="entry name" value="NusG_2_sf"/>
</dbReference>
<proteinExistence type="predicted"/>
<dbReference type="AlphaFoldDB" id="A0A7V4TF11"/>
<organism evidence="2">
    <name type="scientific">Candidatus Caldatribacterium saccharofermentans</name>
    <dbReference type="NCBI Taxonomy" id="1454753"/>
    <lineage>
        <taxon>Bacteria</taxon>
        <taxon>Pseudomonadati</taxon>
        <taxon>Atribacterota</taxon>
        <taxon>Atribacteria</taxon>
        <taxon>Atribacterales</taxon>
        <taxon>Candidatus Caldatribacteriaceae</taxon>
        <taxon>Candidatus Caldatribacterium</taxon>
    </lineage>
</organism>
<dbReference type="Pfam" id="PF07009">
    <property type="entry name" value="NusG_II"/>
    <property type="match status" value="1"/>
</dbReference>
<keyword evidence="1" id="KW-1133">Transmembrane helix</keyword>
<evidence type="ECO:0000256" key="1">
    <source>
        <dbReference type="SAM" id="Phobius"/>
    </source>
</evidence>
<keyword evidence="1" id="KW-0472">Membrane</keyword>
<sequence length="136" mass="15132">MNAWKAGSCSFSMRCGGMVVYLFRRSDWLSFIAVGVVLGILFVFRYVPFEGKGQERYTVVIESEKGRMEVPVTPQDDREIVVSGPLGKTIVAIRRGKVFVVTSPCPDKVCVKTGKIPDDTSFIACIPNRVIIRLAR</sequence>
<feature type="transmembrane region" description="Helical" evidence="1">
    <location>
        <begin position="28"/>
        <end position="47"/>
    </location>
</feature>
<gene>
    <name evidence="2" type="ORF">ENW11_02335</name>
</gene>
<keyword evidence="1" id="KW-0812">Transmembrane</keyword>